<comment type="caution">
    <text evidence="2">The sequence shown here is derived from an EMBL/GenBank/DDBJ whole genome shotgun (WGS) entry which is preliminary data.</text>
</comment>
<feature type="region of interest" description="Disordered" evidence="1">
    <location>
        <begin position="54"/>
        <end position="74"/>
    </location>
</feature>
<protein>
    <submittedName>
        <fullName evidence="2">Uncharacterized protein</fullName>
    </submittedName>
</protein>
<dbReference type="EMBL" id="VSWC01000131">
    <property type="protein sequence ID" value="KAA1081358.1"/>
    <property type="molecule type" value="Genomic_DNA"/>
</dbReference>
<gene>
    <name evidence="2" type="ORF">PGT21_034607</name>
</gene>
<reference evidence="2 3" key="1">
    <citation type="submission" date="2019-05" db="EMBL/GenBank/DDBJ databases">
        <title>Emergence of the Ug99 lineage of the wheat stem rust pathogen through somatic hybridization.</title>
        <authorList>
            <person name="Li F."/>
            <person name="Upadhyaya N.M."/>
            <person name="Sperschneider J."/>
            <person name="Matny O."/>
            <person name="Nguyen-Phuc H."/>
            <person name="Mago R."/>
            <person name="Raley C."/>
            <person name="Miller M.E."/>
            <person name="Silverstein K.A.T."/>
            <person name="Henningsen E."/>
            <person name="Hirsch C.D."/>
            <person name="Visser B."/>
            <person name="Pretorius Z.A."/>
            <person name="Steffenson B.J."/>
            <person name="Schwessinger B."/>
            <person name="Dodds P.N."/>
            <person name="Figueroa M."/>
        </authorList>
    </citation>
    <scope>NUCLEOTIDE SEQUENCE [LARGE SCALE GENOMIC DNA]</scope>
    <source>
        <strain evidence="2">21-0</strain>
    </source>
</reference>
<proteinExistence type="predicted"/>
<organism evidence="2 3">
    <name type="scientific">Puccinia graminis f. sp. tritici</name>
    <dbReference type="NCBI Taxonomy" id="56615"/>
    <lineage>
        <taxon>Eukaryota</taxon>
        <taxon>Fungi</taxon>
        <taxon>Dikarya</taxon>
        <taxon>Basidiomycota</taxon>
        <taxon>Pucciniomycotina</taxon>
        <taxon>Pucciniomycetes</taxon>
        <taxon>Pucciniales</taxon>
        <taxon>Pucciniaceae</taxon>
        <taxon>Puccinia</taxon>
    </lineage>
</organism>
<dbReference type="AlphaFoldDB" id="A0A5B0MZK4"/>
<sequence>MISENEMEFVLLDEQFSKHEYVSLLRVAYHPVIMLIDCQFRNLDRYLAGRRRSETHNPYKDLPGYRADTKASRM</sequence>
<name>A0A5B0MZK4_PUCGR</name>
<evidence type="ECO:0000313" key="2">
    <source>
        <dbReference type="EMBL" id="KAA1081358.1"/>
    </source>
</evidence>
<evidence type="ECO:0000313" key="3">
    <source>
        <dbReference type="Proteomes" id="UP000324748"/>
    </source>
</evidence>
<evidence type="ECO:0000256" key="1">
    <source>
        <dbReference type="SAM" id="MobiDB-lite"/>
    </source>
</evidence>
<dbReference type="Proteomes" id="UP000324748">
    <property type="component" value="Unassembled WGS sequence"/>
</dbReference>
<accession>A0A5B0MZK4</accession>
<keyword evidence="3" id="KW-1185">Reference proteome</keyword>